<reference evidence="15" key="3">
    <citation type="submission" date="2025-09" db="UniProtKB">
        <authorList>
            <consortium name="Ensembl"/>
        </authorList>
    </citation>
    <scope>IDENTIFICATION</scope>
</reference>
<gene>
    <name evidence="15" type="primary">HORMAD1</name>
</gene>
<evidence type="ECO:0000313" key="16">
    <source>
        <dbReference type="Proteomes" id="UP000694412"/>
    </source>
</evidence>
<evidence type="ECO:0000259" key="14">
    <source>
        <dbReference type="PROSITE" id="PS50815"/>
    </source>
</evidence>
<feature type="region of interest" description="Disordered" evidence="13">
    <location>
        <begin position="347"/>
        <end position="368"/>
    </location>
</feature>
<dbReference type="GO" id="GO:0042138">
    <property type="term" value="P:meiotic DNA double-strand break formation"/>
    <property type="evidence" value="ECO:0007669"/>
    <property type="project" value="Ensembl"/>
</dbReference>
<evidence type="ECO:0000256" key="3">
    <source>
        <dbReference type="ARBA" id="ARBA00022454"/>
    </source>
</evidence>
<dbReference type="InterPro" id="IPR051294">
    <property type="entry name" value="HORMA_MeioticProgression"/>
</dbReference>
<reference evidence="15" key="1">
    <citation type="submission" date="2015-11" db="EMBL/GenBank/DDBJ databases">
        <authorList>
            <consortium name="International Coturnix japonica Genome Analysis Consortium"/>
            <person name="Warren W."/>
            <person name="Burt D.W."/>
            <person name="Antin P.B."/>
            <person name="Lanford R."/>
            <person name="Gros J."/>
            <person name="Wilson R.K."/>
        </authorList>
    </citation>
    <scope>NUCLEOTIDE SEQUENCE [LARGE SCALE GENOMIC DNA]</scope>
</reference>
<dbReference type="InterPro" id="IPR003511">
    <property type="entry name" value="HORMA_dom"/>
</dbReference>
<evidence type="ECO:0000256" key="12">
    <source>
        <dbReference type="ARBA" id="ARBA00047046"/>
    </source>
</evidence>
<keyword evidence="3" id="KW-0158">Chromosome</keyword>
<accession>A0A8C2YDJ4</accession>
<keyword evidence="8" id="KW-0539">Nucleus</keyword>
<keyword evidence="9" id="KW-0469">Meiosis</keyword>
<comment type="subcellular location">
    <subcellularLocation>
        <location evidence="2">Chromosome</location>
    </subcellularLocation>
    <subcellularLocation>
        <location evidence="1">Nucleus</location>
    </subcellularLocation>
</comment>
<protein>
    <recommendedName>
        <fullName evidence="10">HORMA domain-containing protein 1</fullName>
    </recommendedName>
</protein>
<dbReference type="GeneID" id="107324522"/>
<dbReference type="GO" id="GO:0007130">
    <property type="term" value="P:synaptonemal complex assembly"/>
    <property type="evidence" value="ECO:0007669"/>
    <property type="project" value="Ensembl"/>
</dbReference>
<dbReference type="GO" id="GO:0007283">
    <property type="term" value="P:spermatogenesis"/>
    <property type="evidence" value="ECO:0007669"/>
    <property type="project" value="UniProtKB-KW"/>
</dbReference>
<dbReference type="AlphaFoldDB" id="A0A8C2YDJ4"/>
<proteinExistence type="predicted"/>
<feature type="domain" description="HORMA" evidence="14">
    <location>
        <begin position="24"/>
        <end position="226"/>
    </location>
</feature>
<dbReference type="GO" id="GO:0060629">
    <property type="term" value="P:regulation of homologous chromosome segregation"/>
    <property type="evidence" value="ECO:0007669"/>
    <property type="project" value="Ensembl"/>
</dbReference>
<keyword evidence="6" id="KW-0744">Spermatogenesis</keyword>
<dbReference type="Proteomes" id="UP000694412">
    <property type="component" value="Chromosome 25"/>
</dbReference>
<evidence type="ECO:0000256" key="2">
    <source>
        <dbReference type="ARBA" id="ARBA00004286"/>
    </source>
</evidence>
<evidence type="ECO:0000256" key="6">
    <source>
        <dbReference type="ARBA" id="ARBA00022871"/>
    </source>
</evidence>
<dbReference type="CTD" id="84072"/>
<dbReference type="PROSITE" id="PS50815">
    <property type="entry name" value="HORMA"/>
    <property type="match status" value="1"/>
</dbReference>
<sequence>MATAQKPKNCVSAVVFPNKIHTEQQSLTLVKRLLAVAVSCITYLRGIFPESAYGTRYLDDLCVKILREDKNCPGSTQLVKWMLGCYDALQKKYLRMVVLAVYTHPDDPQTITECYHFKFKYTPNGPVLNFSSKNKESDSPVSCADTKKASILLIRKIYILMQNLGPLPNNVCLTMKLFYYDEVTPPDYQPPGFKEGECEGMIFEGEPMYLNMGEVPTPFHMLKVKVTTDKQRIENCDENILKQREPNVPLPVLTVNGDGAEENQHVKEDPVLDNKAGDGDHGDALETQEEDFPCGRDGVLKAGENRNQYISNPQVDHLARKTSELNVSESRTRSGKLFQAYIVHQSELSSSQDMLPKRRKISEPKEQF</sequence>
<dbReference type="RefSeq" id="XP_015740099.1">
    <property type="nucleotide sequence ID" value="XM_015884613.2"/>
</dbReference>
<feature type="compositionally biased region" description="Basic and acidic residues" evidence="13">
    <location>
        <begin position="262"/>
        <end position="284"/>
    </location>
</feature>
<evidence type="ECO:0000256" key="8">
    <source>
        <dbReference type="ARBA" id="ARBA00023242"/>
    </source>
</evidence>
<dbReference type="InterPro" id="IPR036570">
    <property type="entry name" value="HORMA_dom_sf"/>
</dbReference>
<keyword evidence="4" id="KW-0597">Phosphoprotein</keyword>
<evidence type="ECO:0000256" key="11">
    <source>
        <dbReference type="ARBA" id="ARBA00045323"/>
    </source>
</evidence>
<dbReference type="GO" id="GO:0048477">
    <property type="term" value="P:oogenesis"/>
    <property type="evidence" value="ECO:0007669"/>
    <property type="project" value="UniProtKB-KW"/>
</dbReference>
<evidence type="ECO:0000256" key="7">
    <source>
        <dbReference type="ARBA" id="ARBA00022943"/>
    </source>
</evidence>
<dbReference type="Pfam" id="PF02301">
    <property type="entry name" value="HORMA"/>
    <property type="match status" value="1"/>
</dbReference>
<dbReference type="Gene3D" id="3.30.900.10">
    <property type="entry name" value="HORMA domain"/>
    <property type="match status" value="1"/>
</dbReference>
<dbReference type="SUPFAM" id="SSF56019">
    <property type="entry name" value="The spindle assembly checkpoint protein mad2"/>
    <property type="match status" value="1"/>
</dbReference>
<name>A0A8C2YDJ4_COTJA</name>
<evidence type="ECO:0000256" key="4">
    <source>
        <dbReference type="ARBA" id="ARBA00022553"/>
    </source>
</evidence>
<dbReference type="PANTHER" id="PTHR48225:SF1">
    <property type="entry name" value="HORMA DOMAIN-CONTAINING PROTEIN 1"/>
    <property type="match status" value="1"/>
</dbReference>
<comment type="subunit">
    <text evidence="12">Interacts with HORMAD2. Interacts with IHO1.</text>
</comment>
<evidence type="ECO:0000313" key="15">
    <source>
        <dbReference type="Ensembl" id="ENSCJPP00005018526.1"/>
    </source>
</evidence>
<comment type="function">
    <text evidence="11">Plays a key role in meiotic progression. Regulates 3 different functions during meiosis: ensures that sufficient numbers of processed DNA double-strand breaks (DSBs) are available for successful homology search by increasing the steady-state numbers of single-stranded DSB ends. Promotes synaptonemal-complex formation independently of its role in homology search. Plays a key role in the male mid-pachytene checkpoint and the female meiotic prophase checkpoint: required for efficient build-up of ATR activity on unsynapsed chromosome regions, a process believed to form the basis of meiotic silencing of unsynapsed chromatin (MSUC) and meiotic prophase quality control in both sexes.</text>
</comment>
<keyword evidence="16" id="KW-1185">Reference proteome</keyword>
<dbReference type="OrthoDB" id="1928087at2759"/>
<keyword evidence="5" id="KW-0221">Differentiation</keyword>
<organism evidence="15 16">
    <name type="scientific">Coturnix japonica</name>
    <name type="common">Japanese quail</name>
    <name type="synonym">Coturnix coturnix japonica</name>
    <dbReference type="NCBI Taxonomy" id="93934"/>
    <lineage>
        <taxon>Eukaryota</taxon>
        <taxon>Metazoa</taxon>
        <taxon>Chordata</taxon>
        <taxon>Craniata</taxon>
        <taxon>Vertebrata</taxon>
        <taxon>Euteleostomi</taxon>
        <taxon>Archelosauria</taxon>
        <taxon>Archosauria</taxon>
        <taxon>Dinosauria</taxon>
        <taxon>Saurischia</taxon>
        <taxon>Theropoda</taxon>
        <taxon>Coelurosauria</taxon>
        <taxon>Aves</taxon>
        <taxon>Neognathae</taxon>
        <taxon>Galloanserae</taxon>
        <taxon>Galliformes</taxon>
        <taxon>Phasianidae</taxon>
        <taxon>Perdicinae</taxon>
        <taxon>Coturnix</taxon>
    </lineage>
</organism>
<reference evidence="15" key="2">
    <citation type="submission" date="2025-08" db="UniProtKB">
        <authorList>
            <consortium name="Ensembl"/>
        </authorList>
    </citation>
    <scope>IDENTIFICATION</scope>
</reference>
<evidence type="ECO:0000256" key="10">
    <source>
        <dbReference type="ARBA" id="ARBA00039811"/>
    </source>
</evidence>
<evidence type="ECO:0000256" key="13">
    <source>
        <dbReference type="SAM" id="MobiDB-lite"/>
    </source>
</evidence>
<dbReference type="GO" id="GO:0051598">
    <property type="term" value="P:meiotic recombination checkpoint signaling"/>
    <property type="evidence" value="ECO:0007669"/>
    <property type="project" value="Ensembl"/>
</dbReference>
<dbReference type="GeneTree" id="ENSGT00390000018130"/>
<keyword evidence="7" id="KW-0896">Oogenesis</keyword>
<feature type="region of interest" description="Disordered" evidence="13">
    <location>
        <begin position="262"/>
        <end position="290"/>
    </location>
</feature>
<dbReference type="FunFam" id="3.30.900.10:FF:000006">
    <property type="entry name" value="HORMA domain-containing protein 1"/>
    <property type="match status" value="1"/>
</dbReference>
<dbReference type="GO" id="GO:0051177">
    <property type="term" value="P:meiotic sister chromatid cohesion"/>
    <property type="evidence" value="ECO:0007669"/>
    <property type="project" value="Ensembl"/>
</dbReference>
<evidence type="ECO:0000256" key="5">
    <source>
        <dbReference type="ARBA" id="ARBA00022782"/>
    </source>
</evidence>
<evidence type="ECO:0000256" key="1">
    <source>
        <dbReference type="ARBA" id="ARBA00004123"/>
    </source>
</evidence>
<dbReference type="GO" id="GO:0000795">
    <property type="term" value="C:synaptonemal complex"/>
    <property type="evidence" value="ECO:0007669"/>
    <property type="project" value="Ensembl"/>
</dbReference>
<dbReference type="Ensembl" id="ENSCJPT00005025764.1">
    <property type="protein sequence ID" value="ENSCJPP00005018526.1"/>
    <property type="gene ID" value="ENSCJPG00005015086.1"/>
</dbReference>
<evidence type="ECO:0000256" key="9">
    <source>
        <dbReference type="ARBA" id="ARBA00023254"/>
    </source>
</evidence>
<dbReference type="PANTHER" id="PTHR48225">
    <property type="entry name" value="HORMA DOMAIN-CONTAINING PROTEIN 1"/>
    <property type="match status" value="1"/>
</dbReference>